<sequence length="231" mass="24239">MEQPGTSRLTEAVQELASQVVSALRSGDHLVAFRSASGPAGDEDLALAATRVLGADTMLPALLPGRTAAPDDLAGFEKAVVGFPPAPDAAPTTRWSHWAMTRTLTRLGGSAAGRAGEAEPDASWLDGAPWQQFTHQLAVLGALALPGSPCAVTRAAAERPVDVARGFVRAVRRRDWLQAAAAGRWLVLLDGVPDTLGLDTGLEFVGQMGGADARVRMHLEAARLLREGEPR</sequence>
<organism evidence="1 2">
    <name type="scientific">Streptomyces zhihengii</name>
    <dbReference type="NCBI Taxonomy" id="1818004"/>
    <lineage>
        <taxon>Bacteria</taxon>
        <taxon>Bacillati</taxon>
        <taxon>Actinomycetota</taxon>
        <taxon>Actinomycetes</taxon>
        <taxon>Kitasatosporales</taxon>
        <taxon>Streptomycetaceae</taxon>
        <taxon>Streptomyces</taxon>
    </lineage>
</organism>
<keyword evidence="2" id="KW-1185">Reference proteome</keyword>
<dbReference type="RefSeq" id="WP_205371878.1">
    <property type="nucleotide sequence ID" value="NZ_JAFEJA010000001.1"/>
</dbReference>
<dbReference type="Proteomes" id="UP000664109">
    <property type="component" value="Unassembled WGS sequence"/>
</dbReference>
<protein>
    <submittedName>
        <fullName evidence="1">Uncharacterized protein</fullName>
    </submittedName>
</protein>
<comment type="caution">
    <text evidence="1">The sequence shown here is derived from an EMBL/GenBank/DDBJ whole genome shotgun (WGS) entry which is preliminary data.</text>
</comment>
<proteinExistence type="predicted"/>
<accession>A0ABS2UJS3</accession>
<gene>
    <name evidence="1" type="ORF">JE024_01890</name>
</gene>
<dbReference type="EMBL" id="JAFEJA010000001">
    <property type="protein sequence ID" value="MBM9617504.1"/>
    <property type="molecule type" value="Genomic_DNA"/>
</dbReference>
<reference evidence="1 2" key="1">
    <citation type="journal article" date="2016" name="Arch. Microbiol.">
        <title>Streptomyces zhihengii sp. nov., isolated from rhizospheric soil of Psammosilene tunicoides.</title>
        <authorList>
            <person name="Huang M.J."/>
            <person name="Fei J.J."/>
            <person name="Salam N."/>
            <person name="Kim C.J."/>
            <person name="Hozzein W.N."/>
            <person name="Xiao M."/>
            <person name="Huang H.Q."/>
            <person name="Li W.J."/>
        </authorList>
    </citation>
    <scope>NUCLEOTIDE SEQUENCE [LARGE SCALE GENOMIC DNA]</scope>
    <source>
        <strain evidence="1 2">YIM T102</strain>
    </source>
</reference>
<evidence type="ECO:0000313" key="2">
    <source>
        <dbReference type="Proteomes" id="UP000664109"/>
    </source>
</evidence>
<name>A0ABS2UJS3_9ACTN</name>
<evidence type="ECO:0000313" key="1">
    <source>
        <dbReference type="EMBL" id="MBM9617504.1"/>
    </source>
</evidence>